<dbReference type="Gene3D" id="1.10.10.10">
    <property type="entry name" value="Winged helix-like DNA-binding domain superfamily/Winged helix DNA-binding domain"/>
    <property type="match status" value="1"/>
</dbReference>
<protein>
    <recommendedName>
        <fullName evidence="2">Winged helix DNA-binding domain-containing protein</fullName>
    </recommendedName>
</protein>
<evidence type="ECO:0000259" key="2">
    <source>
        <dbReference type="Pfam" id="PF13601"/>
    </source>
</evidence>
<dbReference type="Pfam" id="PF13601">
    <property type="entry name" value="HTH_34"/>
    <property type="match status" value="1"/>
</dbReference>
<dbReference type="InterPro" id="IPR036388">
    <property type="entry name" value="WH-like_DNA-bd_sf"/>
</dbReference>
<evidence type="ECO:0000256" key="1">
    <source>
        <dbReference type="SAM" id="MobiDB-lite"/>
    </source>
</evidence>
<dbReference type="Proteomes" id="UP001500897">
    <property type="component" value="Unassembled WGS sequence"/>
</dbReference>
<keyword evidence="4" id="KW-1185">Reference proteome</keyword>
<dbReference type="SUPFAM" id="SSF46785">
    <property type="entry name" value="Winged helix' DNA-binding domain"/>
    <property type="match status" value="1"/>
</dbReference>
<dbReference type="InterPro" id="IPR027395">
    <property type="entry name" value="WH_DNA-bd_dom"/>
</dbReference>
<dbReference type="PANTHER" id="PTHR37318:SF1">
    <property type="entry name" value="BSL7504 PROTEIN"/>
    <property type="match status" value="1"/>
</dbReference>
<dbReference type="EMBL" id="BAAANS010000001">
    <property type="protein sequence ID" value="GAA2082998.1"/>
    <property type="molecule type" value="Genomic_DNA"/>
</dbReference>
<dbReference type="PANTHER" id="PTHR37318">
    <property type="entry name" value="BSL7504 PROTEIN"/>
    <property type="match status" value="1"/>
</dbReference>
<dbReference type="RefSeq" id="WP_344549595.1">
    <property type="nucleotide sequence ID" value="NZ_BAAANS010000001.1"/>
</dbReference>
<accession>A0ABN2W623</accession>
<organism evidence="3 4">
    <name type="scientific">Kitasatospora saccharophila</name>
    <dbReference type="NCBI Taxonomy" id="407973"/>
    <lineage>
        <taxon>Bacteria</taxon>
        <taxon>Bacillati</taxon>
        <taxon>Actinomycetota</taxon>
        <taxon>Actinomycetes</taxon>
        <taxon>Kitasatosporales</taxon>
        <taxon>Streptomycetaceae</taxon>
        <taxon>Kitasatospora</taxon>
    </lineage>
</organism>
<feature type="region of interest" description="Disordered" evidence="1">
    <location>
        <begin position="1"/>
        <end position="24"/>
    </location>
</feature>
<evidence type="ECO:0000313" key="4">
    <source>
        <dbReference type="Proteomes" id="UP001500897"/>
    </source>
</evidence>
<dbReference type="InterPro" id="IPR036390">
    <property type="entry name" value="WH_DNA-bd_sf"/>
</dbReference>
<comment type="caution">
    <text evidence="3">The sequence shown here is derived from an EMBL/GenBank/DDBJ whole genome shotgun (WGS) entry which is preliminary data.</text>
</comment>
<name>A0ABN2W623_9ACTN</name>
<reference evidence="3 4" key="1">
    <citation type="journal article" date="2019" name="Int. J. Syst. Evol. Microbiol.">
        <title>The Global Catalogue of Microorganisms (GCM) 10K type strain sequencing project: providing services to taxonomists for standard genome sequencing and annotation.</title>
        <authorList>
            <consortium name="The Broad Institute Genomics Platform"/>
            <consortium name="The Broad Institute Genome Sequencing Center for Infectious Disease"/>
            <person name="Wu L."/>
            <person name="Ma J."/>
        </authorList>
    </citation>
    <scope>NUCLEOTIDE SEQUENCE [LARGE SCALE GENOMIC DNA]</scope>
    <source>
        <strain evidence="3 4">JCM 14559</strain>
    </source>
</reference>
<evidence type="ECO:0000313" key="3">
    <source>
        <dbReference type="EMBL" id="GAA2082998.1"/>
    </source>
</evidence>
<sequence>MERHQDEVEAARSTPAAGRGGLLPGFDESIHHPTRLAVVGFLSGCAEAEFRAVREGCGLSESGLSKIASALEAVGHVGVRRGYVGKRPRTWLGLTAQGRAALAGHLAALQRIAAEAAGRGAAHDRERATTQPSVV</sequence>
<gene>
    <name evidence="3" type="ORF">GCM10009759_00720</name>
</gene>
<feature type="compositionally biased region" description="Basic and acidic residues" evidence="1">
    <location>
        <begin position="1"/>
        <end position="10"/>
    </location>
</feature>
<proteinExistence type="predicted"/>
<feature type="domain" description="Winged helix DNA-binding" evidence="2">
    <location>
        <begin position="35"/>
        <end position="112"/>
    </location>
</feature>